<name>A0A2R4MFV8_9HYPH</name>
<evidence type="ECO:0000259" key="1">
    <source>
        <dbReference type="Pfam" id="PF00174"/>
    </source>
</evidence>
<gene>
    <name evidence="2" type="ORF">MXMO3_02389</name>
</gene>
<dbReference type="SUPFAM" id="SSF56524">
    <property type="entry name" value="Oxidoreductase molybdopterin-binding domain"/>
    <property type="match status" value="1"/>
</dbReference>
<dbReference type="KEGG" id="mmyr:MXMO3_02389"/>
<evidence type="ECO:0000313" key="2">
    <source>
        <dbReference type="EMBL" id="AVX04902.1"/>
    </source>
</evidence>
<dbReference type="InterPro" id="IPR000572">
    <property type="entry name" value="OxRdtase_Mopterin-bd_dom"/>
</dbReference>
<evidence type="ECO:0000313" key="3">
    <source>
        <dbReference type="Proteomes" id="UP000258927"/>
    </source>
</evidence>
<accession>A0A2R4MFV8</accession>
<feature type="domain" description="Oxidoreductase molybdopterin-binding" evidence="1">
    <location>
        <begin position="115"/>
        <end position="182"/>
    </location>
</feature>
<dbReference type="InterPro" id="IPR036374">
    <property type="entry name" value="OxRdtase_Mopterin-bd_sf"/>
</dbReference>
<dbReference type="Proteomes" id="UP000258927">
    <property type="component" value="Chromosome"/>
</dbReference>
<dbReference type="STRING" id="1122213.GCA_000423365_00068"/>
<sequence>MIEQSSGVPICGHRRSDLLFCIEQLKSFVLGASLRPYQFLKYALMAAAFLAGATTLAFAQTAESLPMPTGKTVLRIEGAITRTNLNGQAVFDRQMLNELERHELETHTSVTDGPQHFEGFLMRDLLDLVGAEGEMATAHALNDYVVDIPMSDFNDFDVLVAMEMNGKQLTARDKGPLWIIYPRDDVEELQDIRYDYRWVWHLDSLKIQ</sequence>
<keyword evidence="3" id="KW-1185">Reference proteome</keyword>
<dbReference type="AlphaFoldDB" id="A0A2R4MFV8"/>
<reference evidence="2 3" key="1">
    <citation type="submission" date="2017-05" db="EMBL/GenBank/DDBJ databases">
        <title>Genome Analysis of Maritalea myrionectae HL2708#5.</title>
        <authorList>
            <consortium name="Cotde Inc.-PKNU"/>
            <person name="Jang D."/>
            <person name="Oh H.-M."/>
        </authorList>
    </citation>
    <scope>NUCLEOTIDE SEQUENCE [LARGE SCALE GENOMIC DNA]</scope>
    <source>
        <strain evidence="2 3">HL2708#5</strain>
    </source>
</reference>
<organism evidence="2 3">
    <name type="scientific">Maritalea myrionectae</name>
    <dbReference type="NCBI Taxonomy" id="454601"/>
    <lineage>
        <taxon>Bacteria</taxon>
        <taxon>Pseudomonadati</taxon>
        <taxon>Pseudomonadota</taxon>
        <taxon>Alphaproteobacteria</taxon>
        <taxon>Hyphomicrobiales</taxon>
        <taxon>Devosiaceae</taxon>
        <taxon>Maritalea</taxon>
    </lineage>
</organism>
<protein>
    <recommendedName>
        <fullName evidence="1">Oxidoreductase molybdopterin-binding domain-containing protein</fullName>
    </recommendedName>
</protein>
<proteinExistence type="predicted"/>
<dbReference type="Gene3D" id="3.90.420.10">
    <property type="entry name" value="Oxidoreductase, molybdopterin-binding domain"/>
    <property type="match status" value="1"/>
</dbReference>
<dbReference type="EMBL" id="CP021330">
    <property type="protein sequence ID" value="AVX04902.1"/>
    <property type="molecule type" value="Genomic_DNA"/>
</dbReference>
<dbReference type="Pfam" id="PF00174">
    <property type="entry name" value="Oxidored_molyb"/>
    <property type="match status" value="1"/>
</dbReference>